<dbReference type="PATRIC" id="fig|864069.3.peg.790"/>
<gene>
    <name evidence="2" type="ORF">MicloDRAFT_00007130</name>
</gene>
<name>I4Z2M2_9HYPH</name>
<organism evidence="2 3">
    <name type="scientific">Microvirga lotononidis</name>
    <dbReference type="NCBI Taxonomy" id="864069"/>
    <lineage>
        <taxon>Bacteria</taxon>
        <taxon>Pseudomonadati</taxon>
        <taxon>Pseudomonadota</taxon>
        <taxon>Alphaproteobacteria</taxon>
        <taxon>Hyphomicrobiales</taxon>
        <taxon>Methylobacteriaceae</taxon>
        <taxon>Microvirga</taxon>
    </lineage>
</organism>
<accession>I4Z2M2</accession>
<keyword evidence="1" id="KW-1133">Transmembrane helix</keyword>
<keyword evidence="1" id="KW-0812">Transmembrane</keyword>
<keyword evidence="1" id="KW-0472">Membrane</keyword>
<proteinExistence type="predicted"/>
<dbReference type="HOGENOM" id="CLU_2991704_0_0_5"/>
<dbReference type="AlphaFoldDB" id="I4Z2M2"/>
<evidence type="ECO:0000256" key="1">
    <source>
        <dbReference type="SAM" id="Phobius"/>
    </source>
</evidence>
<dbReference type="Proteomes" id="UP000003947">
    <property type="component" value="Unassembled WGS sequence"/>
</dbReference>
<dbReference type="STRING" id="864069.MicloDRAFT_00007130"/>
<feature type="transmembrane region" description="Helical" evidence="1">
    <location>
        <begin position="15"/>
        <end position="37"/>
    </location>
</feature>
<evidence type="ECO:0000313" key="3">
    <source>
        <dbReference type="Proteomes" id="UP000003947"/>
    </source>
</evidence>
<sequence length="57" mass="6305" precursor="true">MTQDLTKTHLDWRQLPLIIVTGLVIGGLFGQIGAALAQYEYSKLDNLKLHRAAKRAG</sequence>
<dbReference type="RefSeq" id="WP_009489324.1">
    <property type="nucleotide sequence ID" value="NZ_CP141048.1"/>
</dbReference>
<keyword evidence="3" id="KW-1185">Reference proteome</keyword>
<protein>
    <submittedName>
        <fullName evidence="2">Uncharacterized protein</fullName>
    </submittedName>
</protein>
<evidence type="ECO:0000313" key="2">
    <source>
        <dbReference type="EMBL" id="EIM30464.1"/>
    </source>
</evidence>
<reference evidence="2 3" key="1">
    <citation type="submission" date="2012-02" db="EMBL/GenBank/DDBJ databases">
        <title>Improved High-Quality Draft sequence of Microvirga sp. WSM3557.</title>
        <authorList>
            <consortium name="US DOE Joint Genome Institute"/>
            <person name="Lucas S."/>
            <person name="Han J."/>
            <person name="Lapidus A."/>
            <person name="Cheng J.-F."/>
            <person name="Goodwin L."/>
            <person name="Pitluck S."/>
            <person name="Peters L."/>
            <person name="Zhang X."/>
            <person name="Detter J.C."/>
            <person name="Han C."/>
            <person name="Tapia R."/>
            <person name="Land M."/>
            <person name="Hauser L."/>
            <person name="Kyrpides N."/>
            <person name="Ivanova N."/>
            <person name="Pagani I."/>
            <person name="Brau L."/>
            <person name="Yates R."/>
            <person name="O'Hara G."/>
            <person name="Rui T."/>
            <person name="Howieson J."/>
            <person name="Reeve W."/>
            <person name="Woyke T."/>
        </authorList>
    </citation>
    <scope>NUCLEOTIDE SEQUENCE [LARGE SCALE GENOMIC DNA]</scope>
    <source>
        <strain evidence="2 3">WSM3557</strain>
    </source>
</reference>
<dbReference type="EMBL" id="JH660637">
    <property type="protein sequence ID" value="EIM30464.1"/>
    <property type="molecule type" value="Genomic_DNA"/>
</dbReference>